<accession>A0ABQ2D4E3</accession>
<evidence type="ECO:0000313" key="1">
    <source>
        <dbReference type="EMBL" id="GGJ42760.1"/>
    </source>
</evidence>
<name>A0ABQ2D4E3_9DEIO</name>
<reference evidence="2" key="1">
    <citation type="journal article" date="2019" name="Int. J. Syst. Evol. Microbiol.">
        <title>The Global Catalogue of Microorganisms (GCM) 10K type strain sequencing project: providing services to taxonomists for standard genome sequencing and annotation.</title>
        <authorList>
            <consortium name="The Broad Institute Genomics Platform"/>
            <consortium name="The Broad Institute Genome Sequencing Center for Infectious Disease"/>
            <person name="Wu L."/>
            <person name="Ma J."/>
        </authorList>
    </citation>
    <scope>NUCLEOTIDE SEQUENCE [LARGE SCALE GENOMIC DNA]</scope>
    <source>
        <strain evidence="2">JCM 14370</strain>
    </source>
</reference>
<evidence type="ECO:0008006" key="3">
    <source>
        <dbReference type="Google" id="ProtNLM"/>
    </source>
</evidence>
<proteinExistence type="predicted"/>
<evidence type="ECO:0000313" key="2">
    <source>
        <dbReference type="Proteomes" id="UP000632222"/>
    </source>
</evidence>
<dbReference type="EMBL" id="BMOD01000012">
    <property type="protein sequence ID" value="GGJ42760.1"/>
    <property type="molecule type" value="Genomic_DNA"/>
</dbReference>
<gene>
    <name evidence="1" type="ORF">GCM10008938_31150</name>
</gene>
<protein>
    <recommendedName>
        <fullName evidence="3">Molecular chaperone DnaJ</fullName>
    </recommendedName>
</protein>
<comment type="caution">
    <text evidence="1">The sequence shown here is derived from an EMBL/GenBank/DDBJ whole genome shotgun (WGS) entry which is preliminary data.</text>
</comment>
<sequence length="106" mass="12269">MSDVRSARKRLKDAQDLLQDPIPEHHPDVRLALLSAYQTLTDLSHLNFDPPHKALVFQDFRLNHNWSRDLIQDALSCLDEMKTESSKRLNLLTAAAEYVREAYLLI</sequence>
<organism evidence="1 2">
    <name type="scientific">Deinococcus roseus</name>
    <dbReference type="NCBI Taxonomy" id="392414"/>
    <lineage>
        <taxon>Bacteria</taxon>
        <taxon>Thermotogati</taxon>
        <taxon>Deinococcota</taxon>
        <taxon>Deinococci</taxon>
        <taxon>Deinococcales</taxon>
        <taxon>Deinococcaceae</taxon>
        <taxon>Deinococcus</taxon>
    </lineage>
</organism>
<dbReference type="RefSeq" id="WP_189003948.1">
    <property type="nucleotide sequence ID" value="NZ_BMOD01000012.1"/>
</dbReference>
<keyword evidence="2" id="KW-1185">Reference proteome</keyword>
<dbReference type="Proteomes" id="UP000632222">
    <property type="component" value="Unassembled WGS sequence"/>
</dbReference>